<dbReference type="OrthoDB" id="9799036at2"/>
<dbReference type="RefSeq" id="WP_132581613.1">
    <property type="nucleotide sequence ID" value="NZ_SMAJ01000005.1"/>
</dbReference>
<accession>A0A4R3M8C0</accession>
<dbReference type="CDD" id="cd00586">
    <property type="entry name" value="4HBT"/>
    <property type="match status" value="1"/>
</dbReference>
<name>A0A4R3M8C0_9BURK</name>
<dbReference type="AlphaFoldDB" id="A0A4R3M8C0"/>
<gene>
    <name evidence="1" type="ORF">EDC26_10590</name>
</gene>
<organism evidence="1 2">
    <name type="scientific">Paralcaligenes ureilyticus</name>
    <dbReference type="NCBI Taxonomy" id="627131"/>
    <lineage>
        <taxon>Bacteria</taxon>
        <taxon>Pseudomonadati</taxon>
        <taxon>Pseudomonadota</taxon>
        <taxon>Betaproteobacteria</taxon>
        <taxon>Burkholderiales</taxon>
        <taxon>Alcaligenaceae</taxon>
        <taxon>Paralcaligenes</taxon>
    </lineage>
</organism>
<protein>
    <submittedName>
        <fullName evidence="1">Acyl-CoA thioester hydrolase</fullName>
    </submittedName>
</protein>
<dbReference type="EMBL" id="SMAJ01000005">
    <property type="protein sequence ID" value="TCT08539.1"/>
    <property type="molecule type" value="Genomic_DNA"/>
</dbReference>
<evidence type="ECO:0000313" key="2">
    <source>
        <dbReference type="Proteomes" id="UP000295525"/>
    </source>
</evidence>
<reference evidence="1 2" key="1">
    <citation type="submission" date="2019-03" db="EMBL/GenBank/DDBJ databases">
        <title>Genomic Encyclopedia of Type Strains, Phase IV (KMG-IV): sequencing the most valuable type-strain genomes for metagenomic binning, comparative biology and taxonomic classification.</title>
        <authorList>
            <person name="Goeker M."/>
        </authorList>
    </citation>
    <scope>NUCLEOTIDE SEQUENCE [LARGE SCALE GENOMIC DNA]</scope>
    <source>
        <strain evidence="1 2">DSM 24591</strain>
    </source>
</reference>
<dbReference type="Pfam" id="PF13279">
    <property type="entry name" value="4HBT_2"/>
    <property type="match status" value="1"/>
</dbReference>
<evidence type="ECO:0000313" key="1">
    <source>
        <dbReference type="EMBL" id="TCT08539.1"/>
    </source>
</evidence>
<dbReference type="GO" id="GO:0047617">
    <property type="term" value="F:fatty acyl-CoA hydrolase activity"/>
    <property type="evidence" value="ECO:0007669"/>
    <property type="project" value="TreeGrafter"/>
</dbReference>
<proteinExistence type="predicted"/>
<keyword evidence="1" id="KW-0378">Hydrolase</keyword>
<sequence length="165" mass="17719">MQTPGYSPEGVAPTRGAATLAPDTLSSGAPRIGGVFHWVMPVRWGDLDALNHVNNTLYFRYAEEARVCLFAQAGIILPSTRVGVLAHASLDFLKPLRYPSTAVVRLTLARIGRSSMELDMSIECEEDPGTIYAKGKNIMVGTDSASGKSSPWTASELAGFARCFV</sequence>
<keyword evidence="2" id="KW-1185">Reference proteome</keyword>
<dbReference type="InterPro" id="IPR029069">
    <property type="entry name" value="HotDog_dom_sf"/>
</dbReference>
<dbReference type="Gene3D" id="3.10.129.10">
    <property type="entry name" value="Hotdog Thioesterase"/>
    <property type="match status" value="1"/>
</dbReference>
<dbReference type="SUPFAM" id="SSF54637">
    <property type="entry name" value="Thioesterase/thiol ester dehydrase-isomerase"/>
    <property type="match status" value="1"/>
</dbReference>
<dbReference type="PANTHER" id="PTHR31793:SF24">
    <property type="entry name" value="LONG-CHAIN ACYL-COA THIOESTERASE FADM"/>
    <property type="match status" value="1"/>
</dbReference>
<dbReference type="InterPro" id="IPR050563">
    <property type="entry name" value="4-hydroxybenzoyl-CoA_TE"/>
</dbReference>
<dbReference type="Proteomes" id="UP000295525">
    <property type="component" value="Unassembled WGS sequence"/>
</dbReference>
<comment type="caution">
    <text evidence="1">The sequence shown here is derived from an EMBL/GenBank/DDBJ whole genome shotgun (WGS) entry which is preliminary data.</text>
</comment>
<dbReference type="PANTHER" id="PTHR31793">
    <property type="entry name" value="4-HYDROXYBENZOYL-COA THIOESTERASE FAMILY MEMBER"/>
    <property type="match status" value="1"/>
</dbReference>